<proteinExistence type="predicted"/>
<protein>
    <submittedName>
        <fullName evidence="1">Uncharacterized protein</fullName>
    </submittedName>
</protein>
<gene>
    <name evidence="1" type="ORF">LCGC14_1951720</name>
</gene>
<comment type="caution">
    <text evidence="1">The sequence shown here is derived from an EMBL/GenBank/DDBJ whole genome shotgun (WGS) entry which is preliminary data.</text>
</comment>
<sequence>MPRTIFQVKGEATYAGPGRICLDESLNVLTDNAEQAIKKARQHFLRQEWEDIPDSGKNKGKAFLRRCKRFDLESVEKIAVADI</sequence>
<name>A0A0F9HVQ6_9ZZZZ</name>
<dbReference type="AlphaFoldDB" id="A0A0F9HVQ6"/>
<reference evidence="1" key="1">
    <citation type="journal article" date="2015" name="Nature">
        <title>Complex archaea that bridge the gap between prokaryotes and eukaryotes.</title>
        <authorList>
            <person name="Spang A."/>
            <person name="Saw J.H."/>
            <person name="Jorgensen S.L."/>
            <person name="Zaremba-Niedzwiedzka K."/>
            <person name="Martijn J."/>
            <person name="Lind A.E."/>
            <person name="van Eijk R."/>
            <person name="Schleper C."/>
            <person name="Guy L."/>
            <person name="Ettema T.J."/>
        </authorList>
    </citation>
    <scope>NUCLEOTIDE SEQUENCE</scope>
</reference>
<evidence type="ECO:0000313" key="1">
    <source>
        <dbReference type="EMBL" id="KKL85735.1"/>
    </source>
</evidence>
<accession>A0A0F9HVQ6</accession>
<dbReference type="EMBL" id="LAZR01021325">
    <property type="protein sequence ID" value="KKL85735.1"/>
    <property type="molecule type" value="Genomic_DNA"/>
</dbReference>
<organism evidence="1">
    <name type="scientific">marine sediment metagenome</name>
    <dbReference type="NCBI Taxonomy" id="412755"/>
    <lineage>
        <taxon>unclassified sequences</taxon>
        <taxon>metagenomes</taxon>
        <taxon>ecological metagenomes</taxon>
    </lineage>
</organism>